<gene>
    <name evidence="2" type="ORF">BJ508DRAFT_372740</name>
</gene>
<protein>
    <submittedName>
        <fullName evidence="2">Uncharacterized protein</fullName>
    </submittedName>
</protein>
<dbReference type="Proteomes" id="UP000275078">
    <property type="component" value="Unassembled WGS sequence"/>
</dbReference>
<organism evidence="2 3">
    <name type="scientific">Ascobolus immersus RN42</name>
    <dbReference type="NCBI Taxonomy" id="1160509"/>
    <lineage>
        <taxon>Eukaryota</taxon>
        <taxon>Fungi</taxon>
        <taxon>Dikarya</taxon>
        <taxon>Ascomycota</taxon>
        <taxon>Pezizomycotina</taxon>
        <taxon>Pezizomycetes</taxon>
        <taxon>Pezizales</taxon>
        <taxon>Ascobolaceae</taxon>
        <taxon>Ascobolus</taxon>
    </lineage>
</organism>
<accession>A0A3N4IK15</accession>
<evidence type="ECO:0000256" key="1">
    <source>
        <dbReference type="SAM" id="MobiDB-lite"/>
    </source>
</evidence>
<feature type="region of interest" description="Disordered" evidence="1">
    <location>
        <begin position="239"/>
        <end position="293"/>
    </location>
</feature>
<proteinExistence type="predicted"/>
<evidence type="ECO:0000313" key="2">
    <source>
        <dbReference type="EMBL" id="RPA86482.1"/>
    </source>
</evidence>
<dbReference type="EMBL" id="ML119649">
    <property type="protein sequence ID" value="RPA86482.1"/>
    <property type="molecule type" value="Genomic_DNA"/>
</dbReference>
<reference evidence="2 3" key="1">
    <citation type="journal article" date="2018" name="Nat. Ecol. Evol.">
        <title>Pezizomycetes genomes reveal the molecular basis of ectomycorrhizal truffle lifestyle.</title>
        <authorList>
            <person name="Murat C."/>
            <person name="Payen T."/>
            <person name="Noel B."/>
            <person name="Kuo A."/>
            <person name="Morin E."/>
            <person name="Chen J."/>
            <person name="Kohler A."/>
            <person name="Krizsan K."/>
            <person name="Balestrini R."/>
            <person name="Da Silva C."/>
            <person name="Montanini B."/>
            <person name="Hainaut M."/>
            <person name="Levati E."/>
            <person name="Barry K.W."/>
            <person name="Belfiori B."/>
            <person name="Cichocki N."/>
            <person name="Clum A."/>
            <person name="Dockter R.B."/>
            <person name="Fauchery L."/>
            <person name="Guy J."/>
            <person name="Iotti M."/>
            <person name="Le Tacon F."/>
            <person name="Lindquist E.A."/>
            <person name="Lipzen A."/>
            <person name="Malagnac F."/>
            <person name="Mello A."/>
            <person name="Molinier V."/>
            <person name="Miyauchi S."/>
            <person name="Poulain J."/>
            <person name="Riccioni C."/>
            <person name="Rubini A."/>
            <person name="Sitrit Y."/>
            <person name="Splivallo R."/>
            <person name="Traeger S."/>
            <person name="Wang M."/>
            <person name="Zifcakova L."/>
            <person name="Wipf D."/>
            <person name="Zambonelli A."/>
            <person name="Paolocci F."/>
            <person name="Nowrousian M."/>
            <person name="Ottonello S."/>
            <person name="Baldrian P."/>
            <person name="Spatafora J.W."/>
            <person name="Henrissat B."/>
            <person name="Nagy L.G."/>
            <person name="Aury J.M."/>
            <person name="Wincker P."/>
            <person name="Grigoriev I.V."/>
            <person name="Bonfante P."/>
            <person name="Martin F.M."/>
        </authorList>
    </citation>
    <scope>NUCLEOTIDE SEQUENCE [LARGE SCALE GENOMIC DNA]</scope>
    <source>
        <strain evidence="2 3">RN42</strain>
    </source>
</reference>
<dbReference type="AlphaFoldDB" id="A0A3N4IK15"/>
<evidence type="ECO:0000313" key="3">
    <source>
        <dbReference type="Proteomes" id="UP000275078"/>
    </source>
</evidence>
<sequence length="293" mass="32916">MQANGLAPSPYSYDPGIEERSFVDAAETAGKANCSLPSGPVKESASKEIFASKLSINEMVNNHGTEKPTAVFTPTSTRCTTPDQTSTKPTITPTMSPAARSAAYASFNTPQVPTEKDAWVLSIVFQIPRQRKEPLLLIRGPQNIVEVSDEQDWTSPDKVHALPVCTTAPISIETKREWETRYRVVNILTVVERLPAPAKWFLGGYVEEMRERLKGRAIVIRDLVYTNNGYFSADLALHQQQKDDDEHGETSYEKERQKDRESTRRRMKHEGEEVYGNKVSKVGNMKDGIRTWN</sequence>
<name>A0A3N4IK15_ASCIM</name>
<feature type="region of interest" description="Disordered" evidence="1">
    <location>
        <begin position="76"/>
        <end position="95"/>
    </location>
</feature>
<feature type="compositionally biased region" description="Basic and acidic residues" evidence="1">
    <location>
        <begin position="240"/>
        <end position="272"/>
    </location>
</feature>
<keyword evidence="3" id="KW-1185">Reference proteome</keyword>